<evidence type="ECO:0000313" key="3">
    <source>
        <dbReference type="EMBL" id="GAQ78017.1"/>
    </source>
</evidence>
<evidence type="ECO:0000313" key="4">
    <source>
        <dbReference type="Proteomes" id="UP000054558"/>
    </source>
</evidence>
<proteinExistence type="predicted"/>
<evidence type="ECO:0000256" key="2">
    <source>
        <dbReference type="SAM" id="MobiDB-lite"/>
    </source>
</evidence>
<feature type="compositionally biased region" description="Polar residues" evidence="2">
    <location>
        <begin position="160"/>
        <end position="172"/>
    </location>
</feature>
<keyword evidence="1" id="KW-0175">Coiled coil</keyword>
<dbReference type="AlphaFoldDB" id="A0A0U9HI39"/>
<reference evidence="3 4" key="1">
    <citation type="journal article" date="2014" name="Nat. Commun.">
        <title>Klebsormidium flaccidum genome reveals primary factors for plant terrestrial adaptation.</title>
        <authorList>
            <person name="Hori K."/>
            <person name="Maruyama F."/>
            <person name="Fujisawa T."/>
            <person name="Togashi T."/>
            <person name="Yamamoto N."/>
            <person name="Seo M."/>
            <person name="Sato S."/>
            <person name="Yamada T."/>
            <person name="Mori H."/>
            <person name="Tajima N."/>
            <person name="Moriyama T."/>
            <person name="Ikeuchi M."/>
            <person name="Watanabe M."/>
            <person name="Wada H."/>
            <person name="Kobayashi K."/>
            <person name="Saito M."/>
            <person name="Masuda T."/>
            <person name="Sasaki-Sekimoto Y."/>
            <person name="Mashiguchi K."/>
            <person name="Awai K."/>
            <person name="Shimojima M."/>
            <person name="Masuda S."/>
            <person name="Iwai M."/>
            <person name="Nobusawa T."/>
            <person name="Narise T."/>
            <person name="Kondo S."/>
            <person name="Saito H."/>
            <person name="Sato R."/>
            <person name="Murakawa M."/>
            <person name="Ihara Y."/>
            <person name="Oshima-Yamada Y."/>
            <person name="Ohtaka K."/>
            <person name="Satoh M."/>
            <person name="Sonobe K."/>
            <person name="Ishii M."/>
            <person name="Ohtani R."/>
            <person name="Kanamori-Sato M."/>
            <person name="Honoki R."/>
            <person name="Miyazaki D."/>
            <person name="Mochizuki H."/>
            <person name="Umetsu J."/>
            <person name="Higashi K."/>
            <person name="Shibata D."/>
            <person name="Kamiya Y."/>
            <person name="Sato N."/>
            <person name="Nakamura Y."/>
            <person name="Tabata S."/>
            <person name="Ida S."/>
            <person name="Kurokawa K."/>
            <person name="Ohta H."/>
        </authorList>
    </citation>
    <scope>NUCLEOTIDE SEQUENCE [LARGE SCALE GENOMIC DNA]</scope>
    <source>
        <strain evidence="3 4">NIES-2285</strain>
    </source>
</reference>
<accession>A0A0U9HI39</accession>
<feature type="region of interest" description="Disordered" evidence="2">
    <location>
        <begin position="140"/>
        <end position="360"/>
    </location>
</feature>
<gene>
    <name evidence="3" type="ORF">KFL_000060840</name>
</gene>
<dbReference type="EMBL" id="DF236955">
    <property type="protein sequence ID" value="GAQ78017.1"/>
    <property type="molecule type" value="Genomic_DNA"/>
</dbReference>
<feature type="compositionally biased region" description="Basic and acidic residues" evidence="2">
    <location>
        <begin position="236"/>
        <end position="250"/>
    </location>
</feature>
<keyword evidence="4" id="KW-1185">Reference proteome</keyword>
<dbReference type="PANTHER" id="PTHR36703">
    <property type="entry name" value="TRIACYLGLYCEROL LIPASE-LIKE PROTEIN"/>
    <property type="match status" value="1"/>
</dbReference>
<feature type="compositionally biased region" description="Basic and acidic residues" evidence="2">
    <location>
        <begin position="278"/>
        <end position="300"/>
    </location>
</feature>
<dbReference type="PANTHER" id="PTHR36703:SF1">
    <property type="entry name" value="TRIACYLGLYCEROL LIPASE-LIKE PROTEIN"/>
    <property type="match status" value="1"/>
</dbReference>
<dbReference type="Proteomes" id="UP000054558">
    <property type="component" value="Unassembled WGS sequence"/>
</dbReference>
<sequence>MQAPISALRALRRKYQNAVRAVDDSFQATKNLFEKHNVVFTVAGGLLSAGAAWAGYTARQVHQKKLEEKLQKIEEHMTNVYSLEEQQVKALTTAATRTGVSYKTFLATSSTALIVGYALGFRGGRRFVIRRIPPDLLRAAKKQKSGKQTGLARLLPGRLGTTNESSGATPSHSDAPASAWRPSTEPLSERPQANESKTPATAVFNDSGEAIEPSKPGRETVGESDDPPAEAPRSSGRREEGPEADRRPGEESSNAFQRHAARNPDLVDAALGLTTFERQVERVMRPEREAKAQSREDLDKVLQATIPNLHGESEAERKDSAGSEVSRSDSAHVESTSSSGSREGAEQTEPSDSPDEQKRP</sequence>
<dbReference type="OrthoDB" id="1934526at2759"/>
<evidence type="ECO:0000256" key="1">
    <source>
        <dbReference type="SAM" id="Coils"/>
    </source>
</evidence>
<organism evidence="3 4">
    <name type="scientific">Klebsormidium nitens</name>
    <name type="common">Green alga</name>
    <name type="synonym">Ulothrix nitens</name>
    <dbReference type="NCBI Taxonomy" id="105231"/>
    <lineage>
        <taxon>Eukaryota</taxon>
        <taxon>Viridiplantae</taxon>
        <taxon>Streptophyta</taxon>
        <taxon>Klebsormidiophyceae</taxon>
        <taxon>Klebsormidiales</taxon>
        <taxon>Klebsormidiaceae</taxon>
        <taxon>Klebsormidium</taxon>
    </lineage>
</organism>
<feature type="compositionally biased region" description="Basic and acidic residues" evidence="2">
    <location>
        <begin position="311"/>
        <end position="332"/>
    </location>
</feature>
<protein>
    <submittedName>
        <fullName evidence="3">Uncharacterized protein</fullName>
    </submittedName>
</protein>
<name>A0A0U9HI39_KLENI</name>
<dbReference type="STRING" id="105231.A0A0U9HI39"/>
<feature type="coiled-coil region" evidence="1">
    <location>
        <begin position="59"/>
        <end position="86"/>
    </location>
</feature>